<evidence type="ECO:0000313" key="2">
    <source>
        <dbReference type="EMBL" id="EPG73816.1"/>
    </source>
</evidence>
<evidence type="ECO:0000313" key="3">
    <source>
        <dbReference type="Proteomes" id="UP000014540"/>
    </source>
</evidence>
<feature type="transmembrane region" description="Helical" evidence="1">
    <location>
        <begin position="28"/>
        <end position="48"/>
    </location>
</feature>
<accession>S3UTR1</accession>
<organism evidence="2 3">
    <name type="scientific">Leptospira fainei serovar Hurstbridge str. BUT 6</name>
    <dbReference type="NCBI Taxonomy" id="1193011"/>
    <lineage>
        <taxon>Bacteria</taxon>
        <taxon>Pseudomonadati</taxon>
        <taxon>Spirochaetota</taxon>
        <taxon>Spirochaetia</taxon>
        <taxon>Leptospirales</taxon>
        <taxon>Leptospiraceae</taxon>
        <taxon>Leptospira</taxon>
    </lineage>
</organism>
<sequence length="65" mass="7614">MQKLFDFKSSTFLKKGFSVKSYQIEENFSLFFLVLSSSFLGFSVRLTARKPMFLYRGARYHASLN</sequence>
<dbReference type="STRING" id="1193011.LEP1GSC058_3607"/>
<proteinExistence type="predicted"/>
<dbReference type="AlphaFoldDB" id="S3UTR1"/>
<keyword evidence="1" id="KW-0472">Membrane</keyword>
<dbReference type="Proteomes" id="UP000014540">
    <property type="component" value="Unassembled WGS sequence"/>
</dbReference>
<name>S3UTR1_9LEPT</name>
<reference evidence="2" key="1">
    <citation type="submission" date="2013-04" db="EMBL/GenBank/DDBJ databases">
        <authorList>
            <person name="Harkins D.M."/>
            <person name="Durkin A.S."/>
            <person name="Selengut J.D."/>
            <person name="Sanka R."/>
            <person name="DePew J."/>
            <person name="Purushe J."/>
            <person name="Ahmed A."/>
            <person name="van der Linden H."/>
            <person name="Goris M.G.A."/>
            <person name="Hartskeerl R.A."/>
            <person name="Vinetz J.M."/>
            <person name="Sutton G.G."/>
            <person name="Nelson W.C."/>
            <person name="Fouts D.E."/>
        </authorList>
    </citation>
    <scope>NUCLEOTIDE SEQUENCE [LARGE SCALE GENOMIC DNA]</scope>
    <source>
        <strain evidence="2">BUT 6</strain>
    </source>
</reference>
<comment type="caution">
    <text evidence="2">The sequence shown here is derived from an EMBL/GenBank/DDBJ whole genome shotgun (WGS) entry which is preliminary data.</text>
</comment>
<protein>
    <submittedName>
        <fullName evidence="2">Uncharacterized protein</fullName>
    </submittedName>
</protein>
<evidence type="ECO:0000256" key="1">
    <source>
        <dbReference type="SAM" id="Phobius"/>
    </source>
</evidence>
<keyword evidence="3" id="KW-1185">Reference proteome</keyword>
<gene>
    <name evidence="2" type="ORF">LEP1GSC058_3607</name>
</gene>
<keyword evidence="1" id="KW-1133">Transmembrane helix</keyword>
<dbReference type="EMBL" id="AKWZ02000010">
    <property type="protein sequence ID" value="EPG73816.1"/>
    <property type="molecule type" value="Genomic_DNA"/>
</dbReference>
<keyword evidence="1" id="KW-0812">Transmembrane</keyword>